<dbReference type="AlphaFoldDB" id="A0AAV6QAB4"/>
<comment type="caution">
    <text evidence="1">The sequence shown here is derived from an EMBL/GenBank/DDBJ whole genome shotgun (WGS) entry which is preliminary data.</text>
</comment>
<dbReference type="EMBL" id="JAGKHQ010000018">
    <property type="protein sequence ID" value="KAG7485467.1"/>
    <property type="molecule type" value="Genomic_DNA"/>
</dbReference>
<keyword evidence="2" id="KW-1185">Reference proteome</keyword>
<gene>
    <name evidence="1" type="ORF">JOB18_010971</name>
</gene>
<reference evidence="1 2" key="1">
    <citation type="journal article" date="2021" name="Sci. Rep.">
        <title>Chromosome anchoring in Senegalese sole (Solea senegalensis) reveals sex-associated markers and genome rearrangements in flatfish.</title>
        <authorList>
            <person name="Guerrero-Cozar I."/>
            <person name="Gomez-Garrido J."/>
            <person name="Berbel C."/>
            <person name="Martinez-Blanch J.F."/>
            <person name="Alioto T."/>
            <person name="Claros M.G."/>
            <person name="Gagnaire P.A."/>
            <person name="Manchado M."/>
        </authorList>
    </citation>
    <scope>NUCLEOTIDE SEQUENCE [LARGE SCALE GENOMIC DNA]</scope>
    <source>
        <strain evidence="1">Sse05_10M</strain>
    </source>
</reference>
<protein>
    <submittedName>
        <fullName evidence="1">Uncharacterized protein</fullName>
    </submittedName>
</protein>
<evidence type="ECO:0000313" key="1">
    <source>
        <dbReference type="EMBL" id="KAG7485467.1"/>
    </source>
</evidence>
<proteinExistence type="predicted"/>
<evidence type="ECO:0000313" key="2">
    <source>
        <dbReference type="Proteomes" id="UP000693946"/>
    </source>
</evidence>
<dbReference type="Proteomes" id="UP000693946">
    <property type="component" value="Linkage Group LG6"/>
</dbReference>
<organism evidence="1 2">
    <name type="scientific">Solea senegalensis</name>
    <name type="common">Senegalese sole</name>
    <dbReference type="NCBI Taxonomy" id="28829"/>
    <lineage>
        <taxon>Eukaryota</taxon>
        <taxon>Metazoa</taxon>
        <taxon>Chordata</taxon>
        <taxon>Craniata</taxon>
        <taxon>Vertebrata</taxon>
        <taxon>Euteleostomi</taxon>
        <taxon>Actinopterygii</taxon>
        <taxon>Neopterygii</taxon>
        <taxon>Teleostei</taxon>
        <taxon>Neoteleostei</taxon>
        <taxon>Acanthomorphata</taxon>
        <taxon>Carangaria</taxon>
        <taxon>Pleuronectiformes</taxon>
        <taxon>Pleuronectoidei</taxon>
        <taxon>Soleidae</taxon>
        <taxon>Solea</taxon>
    </lineage>
</organism>
<sequence length="107" mass="12861">MERCCWKEKVGQREREFLWFPVDSELCNQHAKLLMSKATARTQTVYIYSTLKHMCREKTCVRTQRRTRRHPDTRAVHERSGKGARPKRTNCETLIYVIYIMQRTRVA</sequence>
<accession>A0AAV6QAB4</accession>
<name>A0AAV6QAB4_SOLSE</name>